<dbReference type="InterPro" id="IPR011701">
    <property type="entry name" value="MFS"/>
</dbReference>
<keyword evidence="2" id="KW-0813">Transport</keyword>
<evidence type="ECO:0000256" key="2">
    <source>
        <dbReference type="ARBA" id="ARBA00022448"/>
    </source>
</evidence>
<dbReference type="Gene3D" id="1.20.1250.20">
    <property type="entry name" value="MFS general substrate transporter like domains"/>
    <property type="match status" value="1"/>
</dbReference>
<feature type="transmembrane region" description="Helical" evidence="7">
    <location>
        <begin position="340"/>
        <end position="358"/>
    </location>
</feature>
<feature type="transmembrane region" description="Helical" evidence="7">
    <location>
        <begin position="175"/>
        <end position="195"/>
    </location>
</feature>
<feature type="domain" description="Major facilitator superfamily (MFS) profile" evidence="8">
    <location>
        <begin position="42"/>
        <end position="469"/>
    </location>
</feature>
<keyword evidence="4 7" id="KW-1133">Transmembrane helix</keyword>
<evidence type="ECO:0000256" key="5">
    <source>
        <dbReference type="ARBA" id="ARBA00023136"/>
    </source>
</evidence>
<sequence>MALTRPSSPAPTHSAQDLPDEERPLLVKDSSIPWRTPLNWPQIYIVLLMQLCEPLASQSIYPYINQLISELDITGGDDRKVGYYAGLIESLFFLTQAFTVLSWSRVSDHVGRKPVLLIGMAGLAISMLSFGLSRVFWALVVSRCICGMLNGNIGVMKSAMGELTDSTNRAEGFSLMPVVWSAGVTIGPLIGGGLSKPHTRFPSVFSNPFWEEYPYFLPCAVVSAFTALIVIISAISFKETLHPRRASSDDSSPHEAPVPMRALFERRVLVAVFNYVMLAFLDIGLNTLQPLFFAMPVAIGGLGLSPPTIGYILGTFGALNGSIQALFFARIINRWNPKRVFFVGIAAFIPIYCLFPVMSAVKRSDAPPAALWTLVCVQLAFMVVMDLSYGCIFMFVTAAAPNKHSLGSTNGLAQTTVSIARAIGPALTASMFSFSLEHNILGGYAVYAVLVVASAIGLVLATRLPDKGWKDRSDGS</sequence>
<evidence type="ECO:0000256" key="7">
    <source>
        <dbReference type="SAM" id="Phobius"/>
    </source>
</evidence>
<keyword evidence="5 7" id="KW-0472">Membrane</keyword>
<accession>A0ABR3IQ28</accession>
<reference evidence="10" key="1">
    <citation type="submission" date="2024-06" db="EMBL/GenBank/DDBJ databases">
        <title>Multi-omics analyses provide insights into the biosynthesis of the anticancer antibiotic pleurotin in Hohenbuehelia grisea.</title>
        <authorList>
            <person name="Weaver J.A."/>
            <person name="Alberti F."/>
        </authorList>
    </citation>
    <scope>NUCLEOTIDE SEQUENCE [LARGE SCALE GENOMIC DNA]</scope>
    <source>
        <strain evidence="10">T-177</strain>
    </source>
</reference>
<name>A0ABR3IQ28_9AGAR</name>
<feature type="compositionally biased region" description="Polar residues" evidence="6">
    <location>
        <begin position="1"/>
        <end position="15"/>
    </location>
</feature>
<dbReference type="PROSITE" id="PS50850">
    <property type="entry name" value="MFS"/>
    <property type="match status" value="1"/>
</dbReference>
<dbReference type="Proteomes" id="UP001556367">
    <property type="component" value="Unassembled WGS sequence"/>
</dbReference>
<feature type="transmembrane region" description="Helical" evidence="7">
    <location>
        <begin position="268"/>
        <end position="288"/>
    </location>
</feature>
<evidence type="ECO:0000256" key="4">
    <source>
        <dbReference type="ARBA" id="ARBA00022989"/>
    </source>
</evidence>
<gene>
    <name evidence="9" type="ORF">HGRIS_000884</name>
</gene>
<comment type="caution">
    <text evidence="9">The sequence shown here is derived from an EMBL/GenBank/DDBJ whole genome shotgun (WGS) entry which is preliminary data.</text>
</comment>
<dbReference type="EMBL" id="JASNQZ010000018">
    <property type="protein sequence ID" value="KAL0945390.1"/>
    <property type="molecule type" value="Genomic_DNA"/>
</dbReference>
<dbReference type="InterPro" id="IPR020846">
    <property type="entry name" value="MFS_dom"/>
</dbReference>
<organism evidence="9 10">
    <name type="scientific">Hohenbuehelia grisea</name>
    <dbReference type="NCBI Taxonomy" id="104357"/>
    <lineage>
        <taxon>Eukaryota</taxon>
        <taxon>Fungi</taxon>
        <taxon>Dikarya</taxon>
        <taxon>Basidiomycota</taxon>
        <taxon>Agaricomycotina</taxon>
        <taxon>Agaricomycetes</taxon>
        <taxon>Agaricomycetidae</taxon>
        <taxon>Agaricales</taxon>
        <taxon>Pleurotineae</taxon>
        <taxon>Pleurotaceae</taxon>
        <taxon>Hohenbuehelia</taxon>
    </lineage>
</organism>
<feature type="transmembrane region" description="Helical" evidence="7">
    <location>
        <begin position="370"/>
        <end position="400"/>
    </location>
</feature>
<feature type="region of interest" description="Disordered" evidence="6">
    <location>
        <begin position="1"/>
        <end position="20"/>
    </location>
</feature>
<dbReference type="PANTHER" id="PTHR23504:SF15">
    <property type="entry name" value="MAJOR FACILITATOR SUPERFAMILY (MFS) PROFILE DOMAIN-CONTAINING PROTEIN"/>
    <property type="match status" value="1"/>
</dbReference>
<evidence type="ECO:0000259" key="8">
    <source>
        <dbReference type="PROSITE" id="PS50850"/>
    </source>
</evidence>
<feature type="transmembrane region" description="Helical" evidence="7">
    <location>
        <begin position="308"/>
        <end position="328"/>
    </location>
</feature>
<keyword evidence="3 7" id="KW-0812">Transmembrane</keyword>
<evidence type="ECO:0000256" key="1">
    <source>
        <dbReference type="ARBA" id="ARBA00004141"/>
    </source>
</evidence>
<dbReference type="SUPFAM" id="SSF103473">
    <property type="entry name" value="MFS general substrate transporter"/>
    <property type="match status" value="1"/>
</dbReference>
<dbReference type="PRINTS" id="PR01035">
    <property type="entry name" value="TCRTETA"/>
</dbReference>
<feature type="transmembrane region" description="Helical" evidence="7">
    <location>
        <begin position="444"/>
        <end position="462"/>
    </location>
</feature>
<comment type="subcellular location">
    <subcellularLocation>
        <location evidence="1">Membrane</location>
        <topology evidence="1">Multi-pass membrane protein</topology>
    </subcellularLocation>
</comment>
<dbReference type="InterPro" id="IPR036259">
    <property type="entry name" value="MFS_trans_sf"/>
</dbReference>
<feature type="transmembrane region" description="Helical" evidence="7">
    <location>
        <begin position="81"/>
        <end position="103"/>
    </location>
</feature>
<dbReference type="InterPro" id="IPR001958">
    <property type="entry name" value="Tet-R_TetA/multi-R_MdtG-like"/>
</dbReference>
<dbReference type="Pfam" id="PF07690">
    <property type="entry name" value="MFS_1"/>
    <property type="match status" value="1"/>
</dbReference>
<protein>
    <recommendedName>
        <fullName evidence="8">Major facilitator superfamily (MFS) profile domain-containing protein</fullName>
    </recommendedName>
</protein>
<keyword evidence="10" id="KW-1185">Reference proteome</keyword>
<dbReference type="PANTHER" id="PTHR23504">
    <property type="entry name" value="MAJOR FACILITATOR SUPERFAMILY DOMAIN-CONTAINING PROTEIN 10"/>
    <property type="match status" value="1"/>
</dbReference>
<evidence type="ECO:0000256" key="6">
    <source>
        <dbReference type="SAM" id="MobiDB-lite"/>
    </source>
</evidence>
<evidence type="ECO:0000313" key="9">
    <source>
        <dbReference type="EMBL" id="KAL0945390.1"/>
    </source>
</evidence>
<evidence type="ECO:0000313" key="10">
    <source>
        <dbReference type="Proteomes" id="UP001556367"/>
    </source>
</evidence>
<dbReference type="CDD" id="cd17330">
    <property type="entry name" value="MFS_SLC46_TetA_like"/>
    <property type="match status" value="1"/>
</dbReference>
<feature type="transmembrane region" description="Helical" evidence="7">
    <location>
        <begin position="215"/>
        <end position="237"/>
    </location>
</feature>
<evidence type="ECO:0000256" key="3">
    <source>
        <dbReference type="ARBA" id="ARBA00022692"/>
    </source>
</evidence>
<feature type="transmembrane region" description="Helical" evidence="7">
    <location>
        <begin position="115"/>
        <end position="130"/>
    </location>
</feature>
<proteinExistence type="predicted"/>